<dbReference type="EMBL" id="ML119148">
    <property type="protein sequence ID" value="RPB09854.1"/>
    <property type="molecule type" value="Genomic_DNA"/>
</dbReference>
<dbReference type="PANTHER" id="PTHR21529">
    <property type="entry name" value="MAMMARY TURMOR VIRUS RECEPTOR HOMOLOG 1, 2 MTVR1, 2"/>
    <property type="match status" value="1"/>
</dbReference>
<dbReference type="OrthoDB" id="3156807at2759"/>
<reference evidence="2 3" key="1">
    <citation type="journal article" date="2018" name="Nat. Ecol. Evol.">
        <title>Pezizomycetes genomes reveal the molecular basis of ectomycorrhizal truffle lifestyle.</title>
        <authorList>
            <person name="Murat C."/>
            <person name="Payen T."/>
            <person name="Noel B."/>
            <person name="Kuo A."/>
            <person name="Morin E."/>
            <person name="Chen J."/>
            <person name="Kohler A."/>
            <person name="Krizsan K."/>
            <person name="Balestrini R."/>
            <person name="Da Silva C."/>
            <person name="Montanini B."/>
            <person name="Hainaut M."/>
            <person name="Levati E."/>
            <person name="Barry K.W."/>
            <person name="Belfiori B."/>
            <person name="Cichocki N."/>
            <person name="Clum A."/>
            <person name="Dockter R.B."/>
            <person name="Fauchery L."/>
            <person name="Guy J."/>
            <person name="Iotti M."/>
            <person name="Le Tacon F."/>
            <person name="Lindquist E.A."/>
            <person name="Lipzen A."/>
            <person name="Malagnac F."/>
            <person name="Mello A."/>
            <person name="Molinier V."/>
            <person name="Miyauchi S."/>
            <person name="Poulain J."/>
            <person name="Riccioni C."/>
            <person name="Rubini A."/>
            <person name="Sitrit Y."/>
            <person name="Splivallo R."/>
            <person name="Traeger S."/>
            <person name="Wang M."/>
            <person name="Zifcakova L."/>
            <person name="Wipf D."/>
            <person name="Zambonelli A."/>
            <person name="Paolocci F."/>
            <person name="Nowrousian M."/>
            <person name="Ottonello S."/>
            <person name="Baldrian P."/>
            <person name="Spatafora J.W."/>
            <person name="Henrissat B."/>
            <person name="Nagy L.G."/>
            <person name="Aury J.M."/>
            <person name="Wincker P."/>
            <person name="Grigoriev I.V."/>
            <person name="Bonfante P."/>
            <person name="Martin F.M."/>
        </authorList>
    </citation>
    <scope>NUCLEOTIDE SEQUENCE [LARGE SCALE GENOMIC DNA]</scope>
    <source>
        <strain evidence="2 3">CCBAS932</strain>
    </source>
</reference>
<feature type="region of interest" description="Disordered" evidence="1">
    <location>
        <begin position="531"/>
        <end position="556"/>
    </location>
</feature>
<evidence type="ECO:0008006" key="4">
    <source>
        <dbReference type="Google" id="ProtNLM"/>
    </source>
</evidence>
<sequence>MSTNLAAIDSFLTATILSQTPLTYSVNIALYSYLTTHTSDLALFLTSHREIYFSRFEYYTNRLTTFIQAITPHALSSSAQASSSSSTQPKSKGSGFTAGAQTVLPIPETFITNLIHPLFKSASSSVDESHFFCSIEFLDLITAVLELYIPQALNSKASLKPLSSVLEFLLYIPDATPSVGLLERLISSKAGGDVLKKLMASKSTVAKVFNSRLLEFYTCRVTLLVGSCLVSHSTSIEGALSDWVEIVILKSVLEDFEKQLEAHNLRPTRITGDPKKALKKQMKAAQQLPNLENMRALKPKTAADLRSQNIFSALAVEELAEELSTRLPPQGQVIEIPRPQLDEHSFTTLRRLLGNNVKSPQSVPDVQEALKTLKTLITFQTLEKIFGSFPCASCCKVCAGDVVRGKGFYDVEPGIRLPERSNVERSTVAPEIVYHIGGSLADKEKLKDGKSKSSKSKGKEKVKKPEELSQAEKADEAKSPPPPELSGAMKDLLGTQHNGTFQMVKKILEELATGYWNRRSLTRPQLLGGTSAGSGTVTYVPPSDHGARKKGEKNEDTEPEWILEEWKGNGGERAVLKLYKAVYGKNYRVLWGVEGAWDELEGGWLQIIKIWRIGDHKEILESIPTVLKAHKGYSNNYIRGLTDSGANKLSREEALSLHEALTTALPEFAFDVSEEETEIVRWWKSSVLILGRSGTRKTTCLVFKLLAGYLTRTGAGLEPRQLGRLDNPLLEVEQNDTGTHVIQESTDHHHDDADRNLFTIEKDSWPLICTFDQFCGLLENTLKISDRTDFAPVNSAEIQLNWEHRRVDFSKFKRAYWPSFPLNLRKGISVELVFAEMMAVIKGGNYASDFLPLTKQSYLKLSSRLAPTFLEGSKERESVWKMYELYENRRRGLAEWDDLDRCKDIRMGLNKDRELLERLQTVIGECYVDEVQDLRVGEVEILLRVVGNPRGVHLAGDTAQCISRDSTFRFQDVKALFFQLFGSMVIKGGHGSSKTAEESLEKPRLFLLAKNYRSHQGILALASSVVDILWKGNSNALEILLFPDVIDKLQPEVGNYLGPKPKLFIGFSSDMFSKKLFGAVDVVENIAEFGAEQVILVRDDEARKTLRDEIGTINLILTIVESKGMEFDDVLLFNYFSGSPAGPSFRALVSMEEDLKTKQGTGLLGFDRRKHAVLSAELRGLLWLIEEHDENITVMARLWSKGPDGGLVDIVLRGDKNAGTLFRESNHPKQASKCFATIHDWKSAAEVWSSTDHGRAASFYCRASLFKEAAEQYHLCGNFEMAAAAYSEGQYFVDLLQYLIDHGHKMKPVNFRRLSRLVNVLFRSQKDADKDLKLMAITLLGSDSEKEAFLIQYEMTRELIQHYIATKQFMKAISTCLSLGDYAQAIQIIEFRSFAREQTKNNWRVLERFVMSQFQERRVSADETKWNGIGEDLQLTADLLIVANGDYFGVKCDPREFPFQSFARCAEVLKKANKDGRFPPAVVRFYSVSYIKEDPSRRAWVLPQSPLLPNEQAIMMSHDSVFEALNRQLSDDMARSVYSLLDNAIEVLKKESLCEEFILWGSCAFQAENSCHSTHSLLSRDISLSRLELLNSSLEMALCLTFPFQQRLFGDVAYAIRYRGTVRTWLEQLLITTTFVSEFITHPLINIGSLYSNPRDSERGVRNALEELLYHRITRWKVNDMSFSLLLQQVDLADALNIGEIFGRNIISRIDWGRLNPVKTKPFGYFWDILRLRSALRGGDLALAIELMWHIHPMQLDLDSPEVQYFHGVIGFWEQCCAFLIVISSSDEFLIKDNWRKIHLKYFFPCLVAFDALPLNECREITEAAKTILATIARPGPENEFLTGIIQAWNFWCHKKTINAQESELDINKFMVIFADAFSSSYSGIEILALYQKSSLRQPYSKFRIMRTTWKVKRGQFQSLSSFNKRSSEQKHPQAKAFKHERVESGNTDDGDQAALTKAEIIAASMIQSFWKKYWPILVKRREFEKTDEGMATKVMDGLCKTLRDTVDEVLPKKRLRCALLHELGVPVFVKLVQAEHSLDNTLSELIVKMKAEDLKWNEREMLDENYQSLRQSRADMVDVKALVLHEEVVACPVEELRYRLTEAEALATQIDKSVGDIMGEITRIEDQVAGRRASDSLKTPGEQERLK</sequence>
<organism evidence="2 3">
    <name type="scientific">Morchella conica CCBAS932</name>
    <dbReference type="NCBI Taxonomy" id="1392247"/>
    <lineage>
        <taxon>Eukaryota</taxon>
        <taxon>Fungi</taxon>
        <taxon>Dikarya</taxon>
        <taxon>Ascomycota</taxon>
        <taxon>Pezizomycotina</taxon>
        <taxon>Pezizomycetes</taxon>
        <taxon>Pezizales</taxon>
        <taxon>Morchellaceae</taxon>
        <taxon>Morchella</taxon>
    </lineage>
</organism>
<dbReference type="InterPro" id="IPR027417">
    <property type="entry name" value="P-loop_NTPase"/>
</dbReference>
<feature type="compositionally biased region" description="Basic and acidic residues" evidence="1">
    <location>
        <begin position="444"/>
        <end position="478"/>
    </location>
</feature>
<feature type="region of interest" description="Disordered" evidence="1">
    <location>
        <begin position="444"/>
        <end position="491"/>
    </location>
</feature>
<accession>A0A3N4KH23</accession>
<proteinExistence type="predicted"/>
<evidence type="ECO:0000313" key="2">
    <source>
        <dbReference type="EMBL" id="RPB09854.1"/>
    </source>
</evidence>
<dbReference type="PANTHER" id="PTHR21529:SF4">
    <property type="entry name" value="TPR AND ANKYRIN REPEAT-CONTAINING PROTEIN 1"/>
    <property type="match status" value="1"/>
</dbReference>
<protein>
    <recommendedName>
        <fullName evidence="4">UvrD-like helicase ATP-binding domain-containing protein</fullName>
    </recommendedName>
</protein>
<dbReference type="STRING" id="1392247.A0A3N4KH23"/>
<dbReference type="InterPro" id="IPR039904">
    <property type="entry name" value="TRANK1"/>
</dbReference>
<dbReference type="SUPFAM" id="SSF52540">
    <property type="entry name" value="P-loop containing nucleoside triphosphate hydrolases"/>
    <property type="match status" value="1"/>
</dbReference>
<gene>
    <name evidence="2" type="ORF">P167DRAFT_567023</name>
</gene>
<evidence type="ECO:0000256" key="1">
    <source>
        <dbReference type="SAM" id="MobiDB-lite"/>
    </source>
</evidence>
<keyword evidence="3" id="KW-1185">Reference proteome</keyword>
<feature type="region of interest" description="Disordered" evidence="1">
    <location>
        <begin position="1921"/>
        <end position="1950"/>
    </location>
</feature>
<dbReference type="InParanoid" id="A0A3N4KH23"/>
<name>A0A3N4KH23_9PEZI</name>
<evidence type="ECO:0000313" key="3">
    <source>
        <dbReference type="Proteomes" id="UP000277580"/>
    </source>
</evidence>
<feature type="compositionally biased region" description="Basic and acidic residues" evidence="1">
    <location>
        <begin position="1926"/>
        <end position="1944"/>
    </location>
</feature>
<dbReference type="Proteomes" id="UP000277580">
    <property type="component" value="Unassembled WGS sequence"/>
</dbReference>
<dbReference type="Gene3D" id="3.40.50.300">
    <property type="entry name" value="P-loop containing nucleotide triphosphate hydrolases"/>
    <property type="match status" value="1"/>
</dbReference>